<evidence type="ECO:0008006" key="5">
    <source>
        <dbReference type="Google" id="ProtNLM"/>
    </source>
</evidence>
<proteinExistence type="predicted"/>
<keyword evidence="1" id="KW-0812">Transmembrane</keyword>
<reference evidence="3 4" key="1">
    <citation type="submission" date="2019-11" db="EMBL/GenBank/DDBJ databases">
        <authorList>
            <person name="Im W.T."/>
        </authorList>
    </citation>
    <scope>NUCLEOTIDE SEQUENCE [LARGE SCALE GENOMIC DNA]</scope>
    <source>
        <strain evidence="3 4">SB-02</strain>
    </source>
</reference>
<keyword evidence="4" id="KW-1185">Reference proteome</keyword>
<sequence>MKLVSCIVVFVLVNAACLHAQPVFFQTGKKNQQHLVQLLPDTAFVYSIGIFYDKAGTGPAVSFTDTLLRHNANHYSGSKFSIMQDANALRLYKNKKESWQLMAISDSTVYTILNEALLLKSYVLLSERINAAFPLQHYSFRNGFAAWDAWPAKAMPHPAFNTLLTSQLQLVFDNTASIHNRYTQTLHFMQAAAKDISYNTFKDSLYSLPQQYGVHSSYFHEAMQAVATHHPAYVFQLVEENPQDQSLIFASVQQHKALVGMLRQVPGHDATRAAFIKDYKAGKRMPYLIVGVYLLIGGLLTVLIVTT</sequence>
<evidence type="ECO:0000256" key="2">
    <source>
        <dbReference type="SAM" id="SignalP"/>
    </source>
</evidence>
<feature type="transmembrane region" description="Helical" evidence="1">
    <location>
        <begin position="285"/>
        <end position="305"/>
    </location>
</feature>
<keyword evidence="1" id="KW-1133">Transmembrane helix</keyword>
<dbReference type="RefSeq" id="WP_157476485.1">
    <property type="nucleotide sequence ID" value="NZ_CP046566.1"/>
</dbReference>
<accession>A0A6I6G4Z9</accession>
<keyword evidence="1" id="KW-0472">Membrane</keyword>
<name>A0A6I6G4Z9_9BACT</name>
<dbReference type="KEGG" id="fls:GLV81_02260"/>
<evidence type="ECO:0000313" key="4">
    <source>
        <dbReference type="Proteomes" id="UP000426027"/>
    </source>
</evidence>
<dbReference type="Proteomes" id="UP000426027">
    <property type="component" value="Chromosome"/>
</dbReference>
<protein>
    <recommendedName>
        <fullName evidence="5">DUF2330 domain-containing protein</fullName>
    </recommendedName>
</protein>
<gene>
    <name evidence="3" type="ORF">GLV81_02260</name>
</gene>
<feature type="signal peptide" evidence="2">
    <location>
        <begin position="1"/>
        <end position="20"/>
    </location>
</feature>
<dbReference type="AlphaFoldDB" id="A0A6I6G4Z9"/>
<keyword evidence="2" id="KW-0732">Signal</keyword>
<feature type="chain" id="PRO_5026081432" description="DUF2330 domain-containing protein" evidence="2">
    <location>
        <begin position="21"/>
        <end position="307"/>
    </location>
</feature>
<dbReference type="EMBL" id="CP046566">
    <property type="protein sequence ID" value="QGW27084.1"/>
    <property type="molecule type" value="Genomic_DNA"/>
</dbReference>
<organism evidence="3 4">
    <name type="scientific">Phnomibacter ginsenosidimutans</name>
    <dbReference type="NCBI Taxonomy" id="2676868"/>
    <lineage>
        <taxon>Bacteria</taxon>
        <taxon>Pseudomonadati</taxon>
        <taxon>Bacteroidota</taxon>
        <taxon>Chitinophagia</taxon>
        <taxon>Chitinophagales</taxon>
        <taxon>Chitinophagaceae</taxon>
        <taxon>Phnomibacter</taxon>
    </lineage>
</organism>
<evidence type="ECO:0000256" key="1">
    <source>
        <dbReference type="SAM" id="Phobius"/>
    </source>
</evidence>
<evidence type="ECO:0000313" key="3">
    <source>
        <dbReference type="EMBL" id="QGW27084.1"/>
    </source>
</evidence>